<protein>
    <submittedName>
        <fullName evidence="1">Uncharacterized protein</fullName>
    </submittedName>
</protein>
<proteinExistence type="predicted"/>
<comment type="caution">
    <text evidence="1">The sequence shown here is derived from an EMBL/GenBank/DDBJ whole genome shotgun (WGS) entry which is preliminary data.</text>
</comment>
<name>A0AAD7G7F4_MYCRO</name>
<evidence type="ECO:0000313" key="2">
    <source>
        <dbReference type="Proteomes" id="UP001221757"/>
    </source>
</evidence>
<keyword evidence="2" id="KW-1185">Reference proteome</keyword>
<reference evidence="1" key="1">
    <citation type="submission" date="2023-03" db="EMBL/GenBank/DDBJ databases">
        <title>Massive genome expansion in bonnet fungi (Mycena s.s.) driven by repeated elements and novel gene families across ecological guilds.</title>
        <authorList>
            <consortium name="Lawrence Berkeley National Laboratory"/>
            <person name="Harder C.B."/>
            <person name="Miyauchi S."/>
            <person name="Viragh M."/>
            <person name="Kuo A."/>
            <person name="Thoen E."/>
            <person name="Andreopoulos B."/>
            <person name="Lu D."/>
            <person name="Skrede I."/>
            <person name="Drula E."/>
            <person name="Henrissat B."/>
            <person name="Morin E."/>
            <person name="Kohler A."/>
            <person name="Barry K."/>
            <person name="LaButti K."/>
            <person name="Morin E."/>
            <person name="Salamov A."/>
            <person name="Lipzen A."/>
            <person name="Mereny Z."/>
            <person name="Hegedus B."/>
            <person name="Baldrian P."/>
            <person name="Stursova M."/>
            <person name="Weitz H."/>
            <person name="Taylor A."/>
            <person name="Grigoriev I.V."/>
            <person name="Nagy L.G."/>
            <person name="Martin F."/>
            <person name="Kauserud H."/>
        </authorList>
    </citation>
    <scope>NUCLEOTIDE SEQUENCE</scope>
    <source>
        <strain evidence="1">CBHHK067</strain>
    </source>
</reference>
<dbReference type="EMBL" id="JARKIE010000226">
    <property type="protein sequence ID" value="KAJ7664167.1"/>
    <property type="molecule type" value="Genomic_DNA"/>
</dbReference>
<organism evidence="1 2">
    <name type="scientific">Mycena rosella</name>
    <name type="common">Pink bonnet</name>
    <name type="synonym">Agaricus rosellus</name>
    <dbReference type="NCBI Taxonomy" id="1033263"/>
    <lineage>
        <taxon>Eukaryota</taxon>
        <taxon>Fungi</taxon>
        <taxon>Dikarya</taxon>
        <taxon>Basidiomycota</taxon>
        <taxon>Agaricomycotina</taxon>
        <taxon>Agaricomycetes</taxon>
        <taxon>Agaricomycetidae</taxon>
        <taxon>Agaricales</taxon>
        <taxon>Marasmiineae</taxon>
        <taxon>Mycenaceae</taxon>
        <taxon>Mycena</taxon>
    </lineage>
</organism>
<dbReference type="Proteomes" id="UP001221757">
    <property type="component" value="Unassembled WGS sequence"/>
</dbReference>
<feature type="non-terminal residue" evidence="1">
    <location>
        <position position="1"/>
    </location>
</feature>
<evidence type="ECO:0000313" key="1">
    <source>
        <dbReference type="EMBL" id="KAJ7664167.1"/>
    </source>
</evidence>
<sequence>PAGYLFLCPCEELQSNEPNRYKHPDCPAYWSLDPSGAPHLNTEEAENLGFPSIELTMSVRLNAWDARVYEGLRQFHEGKGFDPYSQEIARHLEYPLFQVSERLEASFAHGENI</sequence>
<gene>
    <name evidence="1" type="ORF">B0H17DRAFT_952236</name>
</gene>
<dbReference type="AlphaFoldDB" id="A0AAD7G7F4"/>
<accession>A0AAD7G7F4</accession>